<comment type="caution">
    <text evidence="2">The sequence shown here is derived from an EMBL/GenBank/DDBJ whole genome shotgun (WGS) entry which is preliminary data.</text>
</comment>
<proteinExistence type="predicted"/>
<feature type="chain" id="PRO_5042893784" description="Secreted protein" evidence="1">
    <location>
        <begin position="18"/>
        <end position="77"/>
    </location>
</feature>
<evidence type="ECO:0008006" key="4">
    <source>
        <dbReference type="Google" id="ProtNLM"/>
    </source>
</evidence>
<protein>
    <recommendedName>
        <fullName evidence="4">Secreted protein</fullName>
    </recommendedName>
</protein>
<evidence type="ECO:0000256" key="1">
    <source>
        <dbReference type="SAM" id="SignalP"/>
    </source>
</evidence>
<keyword evidence="1" id="KW-0732">Signal</keyword>
<dbReference type="AlphaFoldDB" id="A0AAQ4EYK5"/>
<reference evidence="2 3" key="1">
    <citation type="journal article" date="2023" name="Arcadia Sci">
        <title>De novo assembly of a long-read Amblyomma americanum tick genome.</title>
        <authorList>
            <person name="Chou S."/>
            <person name="Poskanzer K.E."/>
            <person name="Rollins M."/>
            <person name="Thuy-Boun P.S."/>
        </authorList>
    </citation>
    <scope>NUCLEOTIDE SEQUENCE [LARGE SCALE GENOMIC DNA]</scope>
    <source>
        <strain evidence="2">F_SG_1</strain>
        <tissue evidence="2">Salivary glands</tissue>
    </source>
</reference>
<dbReference type="Proteomes" id="UP001321473">
    <property type="component" value="Unassembled WGS sequence"/>
</dbReference>
<name>A0AAQ4EYK5_AMBAM</name>
<evidence type="ECO:0000313" key="3">
    <source>
        <dbReference type="Proteomes" id="UP001321473"/>
    </source>
</evidence>
<organism evidence="2 3">
    <name type="scientific">Amblyomma americanum</name>
    <name type="common">Lone star tick</name>
    <dbReference type="NCBI Taxonomy" id="6943"/>
    <lineage>
        <taxon>Eukaryota</taxon>
        <taxon>Metazoa</taxon>
        <taxon>Ecdysozoa</taxon>
        <taxon>Arthropoda</taxon>
        <taxon>Chelicerata</taxon>
        <taxon>Arachnida</taxon>
        <taxon>Acari</taxon>
        <taxon>Parasitiformes</taxon>
        <taxon>Ixodida</taxon>
        <taxon>Ixodoidea</taxon>
        <taxon>Ixodidae</taxon>
        <taxon>Amblyomminae</taxon>
        <taxon>Amblyomma</taxon>
    </lineage>
</organism>
<evidence type="ECO:0000313" key="2">
    <source>
        <dbReference type="EMBL" id="KAK8779926.1"/>
    </source>
</evidence>
<gene>
    <name evidence="2" type="ORF">V5799_018736</name>
</gene>
<keyword evidence="3" id="KW-1185">Reference proteome</keyword>
<feature type="signal peptide" evidence="1">
    <location>
        <begin position="1"/>
        <end position="17"/>
    </location>
</feature>
<sequence>MQGTALCVLQIFLAVFALHGTAVVEQLSGENTTYLGEEDGSFEYDGCAHNGVNNGTHFVPYHQVVRSTAPNPNRIVD</sequence>
<dbReference type="EMBL" id="JARKHS020009371">
    <property type="protein sequence ID" value="KAK8779926.1"/>
    <property type="molecule type" value="Genomic_DNA"/>
</dbReference>
<accession>A0AAQ4EYK5</accession>